<dbReference type="EMBL" id="LGVR01000060">
    <property type="protein sequence ID" value="KOA84990.1"/>
    <property type="molecule type" value="Genomic_DNA"/>
</dbReference>
<dbReference type="OrthoDB" id="9913392at2"/>
<evidence type="ECO:0000313" key="1">
    <source>
        <dbReference type="EMBL" id="KOA84990.1"/>
    </source>
</evidence>
<organism evidence="1 2">
    <name type="scientific">Clostridium botulinum</name>
    <dbReference type="NCBI Taxonomy" id="1491"/>
    <lineage>
        <taxon>Bacteria</taxon>
        <taxon>Bacillati</taxon>
        <taxon>Bacillota</taxon>
        <taxon>Clostridia</taxon>
        <taxon>Eubacteriales</taxon>
        <taxon>Clostridiaceae</taxon>
        <taxon>Clostridium</taxon>
    </lineage>
</organism>
<comment type="caution">
    <text evidence="1">The sequence shown here is derived from an EMBL/GenBank/DDBJ whole genome shotgun (WGS) entry which is preliminary data.</text>
</comment>
<proteinExistence type="predicted"/>
<reference evidence="1 2" key="1">
    <citation type="submission" date="2015-07" db="EMBL/GenBank/DDBJ databases">
        <title>Draft genome sequences of 17 French Clostridium botulinum group III.</title>
        <authorList>
            <person name="Woudstra C."/>
            <person name="Le Marechal C."/>
            <person name="Souillard R."/>
            <person name="Bayon-Auboyer M.-H."/>
            <person name="Dessouter D."/>
            <person name="Fach P."/>
        </authorList>
    </citation>
    <scope>NUCLEOTIDE SEQUENCE [LARGE SCALE GENOMIC DNA]</scope>
    <source>
        <strain evidence="1 2">12LNRI-CD</strain>
        <plasmid evidence="1">p1BKT015925</plasmid>
    </source>
</reference>
<protein>
    <submittedName>
        <fullName evidence="1">Uncharacterized protein</fullName>
    </submittedName>
</protein>
<dbReference type="AlphaFoldDB" id="A0A9Q1UX01"/>
<gene>
    <name evidence="1" type="ORF">ADU74_09985</name>
</gene>
<geneLocation type="plasmid" evidence="1">
    <name>p1BKT015925</name>
</geneLocation>
<sequence>MECDNMATKLKPIVSWHEDYIDTSDGKLKQRPVSNNLWDLGIVDADNNPELTRHTFYIWNNKKPDGSIDSYENVPDMTNCRITIKDGTFSDYIAGEMKSPLVQEQWIQAGVVLSSMNEKDLKYTPIGSEMQKGVLTQKDIQVTALGSKTGNGVSVGGISGKMNDGKYETDSSKNNYAKIKLQMKVPAHADAQDNKFIVRIYYNV</sequence>
<evidence type="ECO:0000313" key="2">
    <source>
        <dbReference type="Proteomes" id="UP000037540"/>
    </source>
</evidence>
<keyword evidence="1" id="KW-0614">Plasmid</keyword>
<dbReference type="Proteomes" id="UP000037540">
    <property type="component" value="Unassembled WGS sequence"/>
</dbReference>
<name>A0A9Q1UX01_CLOBO</name>
<accession>A0A9Q1UX01</accession>